<evidence type="ECO:0000259" key="4">
    <source>
        <dbReference type="PROSITE" id="PS00214"/>
    </source>
</evidence>
<dbReference type="AlphaFoldDB" id="A0A8C8TBR7"/>
<dbReference type="InterPro" id="IPR031259">
    <property type="entry name" value="ILBP"/>
</dbReference>
<dbReference type="Gene3D" id="2.40.128.20">
    <property type="match status" value="1"/>
</dbReference>
<dbReference type="InterPro" id="IPR012674">
    <property type="entry name" value="Calycin"/>
</dbReference>
<name>A0A8C8TBR7_PERMB</name>
<sequence length="142" mass="15905">VPHLPRKLSKMIEPFLGTWKLVSSENFEDYMKELGVDFAARNAAGLVKPSVSISLNGEKVTIQTESSFKNTEISFKLGEEFDETTADSRKVKSIVTLQGGSMIQVQKWLGKETTIKRKIVEGKMIVECTMNNVVSTRTYEKA</sequence>
<feature type="domain" description="Cytosolic fatty-acid binding proteins" evidence="4">
    <location>
        <begin position="17"/>
        <end position="34"/>
    </location>
</feature>
<reference evidence="5 6" key="1">
    <citation type="submission" date="2018-10" db="EMBL/GenBank/DDBJ databases">
        <title>Improved assembly of the deer mouse Peromyscus maniculatus genome.</title>
        <authorList>
            <person name="Lassance J.-M."/>
            <person name="Hoekstra H.E."/>
        </authorList>
    </citation>
    <scope>NUCLEOTIDE SEQUENCE [LARGE SCALE GENOMIC DNA]</scope>
</reference>
<dbReference type="PROSITE" id="PS00214">
    <property type="entry name" value="FABP"/>
    <property type="match status" value="1"/>
</dbReference>
<proteinExistence type="inferred from homology"/>
<evidence type="ECO:0000313" key="6">
    <source>
        <dbReference type="Proteomes" id="UP000694547"/>
    </source>
</evidence>
<dbReference type="SUPFAM" id="SSF50814">
    <property type="entry name" value="Lipocalins"/>
    <property type="match status" value="1"/>
</dbReference>
<reference evidence="5" key="2">
    <citation type="submission" date="2025-08" db="UniProtKB">
        <authorList>
            <consortium name="Ensembl"/>
        </authorList>
    </citation>
    <scope>IDENTIFICATION</scope>
</reference>
<dbReference type="FunFam" id="2.40.128.20:FF:000001">
    <property type="entry name" value="Fatty acid-binding protein, adipocyte"/>
    <property type="match status" value="1"/>
</dbReference>
<reference evidence="5" key="3">
    <citation type="submission" date="2025-09" db="UniProtKB">
        <authorList>
            <consortium name="Ensembl"/>
        </authorList>
    </citation>
    <scope>IDENTIFICATION</scope>
</reference>
<dbReference type="Proteomes" id="UP000694547">
    <property type="component" value="Chromosome 2"/>
</dbReference>
<evidence type="ECO:0000256" key="1">
    <source>
        <dbReference type="ARBA" id="ARBA00008390"/>
    </source>
</evidence>
<comment type="similarity">
    <text evidence="1 3">Belongs to the calycin superfamily. Fatty-acid binding protein (FABP) family.</text>
</comment>
<keyword evidence="6" id="KW-1185">Reference proteome</keyword>
<evidence type="ECO:0000256" key="2">
    <source>
        <dbReference type="ARBA" id="ARBA00022448"/>
    </source>
</evidence>
<dbReference type="Ensembl" id="ENSPEMT00000011376.2">
    <property type="protein sequence ID" value="ENSPEMP00000007237.1"/>
    <property type="gene ID" value="ENSPEMG00000009252.2"/>
</dbReference>
<evidence type="ECO:0000256" key="3">
    <source>
        <dbReference type="RuleBase" id="RU003696"/>
    </source>
</evidence>
<dbReference type="Pfam" id="PF00061">
    <property type="entry name" value="Lipocalin"/>
    <property type="match status" value="1"/>
</dbReference>
<dbReference type="PANTHER" id="PTHR11955">
    <property type="entry name" value="FATTY ACID BINDING PROTEIN"/>
    <property type="match status" value="1"/>
</dbReference>
<evidence type="ECO:0000313" key="5">
    <source>
        <dbReference type="Ensembl" id="ENSPEMP00000007237.1"/>
    </source>
</evidence>
<dbReference type="GeneTree" id="ENSGT00940000161845"/>
<dbReference type="PRINTS" id="PR00178">
    <property type="entry name" value="FATTYACIDBP"/>
</dbReference>
<dbReference type="GO" id="GO:0008289">
    <property type="term" value="F:lipid binding"/>
    <property type="evidence" value="ECO:0007669"/>
    <property type="project" value="InterPro"/>
</dbReference>
<protein>
    <submittedName>
        <fullName evidence="5">Fatty acid binding protein 9, testis</fullName>
    </submittedName>
</protein>
<dbReference type="InterPro" id="IPR000463">
    <property type="entry name" value="Fatty_acid-bd"/>
</dbReference>
<organism evidence="5 6">
    <name type="scientific">Peromyscus maniculatus bairdii</name>
    <name type="common">Prairie deer mouse</name>
    <dbReference type="NCBI Taxonomy" id="230844"/>
    <lineage>
        <taxon>Eukaryota</taxon>
        <taxon>Metazoa</taxon>
        <taxon>Chordata</taxon>
        <taxon>Craniata</taxon>
        <taxon>Vertebrata</taxon>
        <taxon>Euteleostomi</taxon>
        <taxon>Mammalia</taxon>
        <taxon>Eutheria</taxon>
        <taxon>Euarchontoglires</taxon>
        <taxon>Glires</taxon>
        <taxon>Rodentia</taxon>
        <taxon>Myomorpha</taxon>
        <taxon>Muroidea</taxon>
        <taxon>Cricetidae</taxon>
        <taxon>Neotominae</taxon>
        <taxon>Peromyscus</taxon>
    </lineage>
</organism>
<dbReference type="InterPro" id="IPR000566">
    <property type="entry name" value="Lipocln_cytosolic_FA-bd_dom"/>
</dbReference>
<keyword evidence="2 3" id="KW-0813">Transport</keyword>
<accession>A0A8C8TBR7</accession>